<reference evidence="3" key="1">
    <citation type="journal article" date="2014" name="Int. J. Syst. Evol. Microbiol.">
        <title>Complete genome of a new Firmicutes species belonging to the dominant human colonic microbiota ('Ruminococcus bicirculans') reveals two chromosomes and a selective capacity to utilize plant glucans.</title>
        <authorList>
            <consortium name="NISC Comparative Sequencing Program"/>
            <person name="Wegmann U."/>
            <person name="Louis P."/>
            <person name="Goesmann A."/>
            <person name="Henrissat B."/>
            <person name="Duncan S.H."/>
            <person name="Flint H.J."/>
        </authorList>
    </citation>
    <scope>NUCLEOTIDE SEQUENCE</scope>
    <source>
        <strain evidence="3">NBRC 107715</strain>
    </source>
</reference>
<protein>
    <recommendedName>
        <fullName evidence="1">HEPN domain-containing protein</fullName>
    </recommendedName>
</protein>
<dbReference type="Proteomes" id="UP000321960">
    <property type="component" value="Unassembled WGS sequence"/>
</dbReference>
<dbReference type="Gene3D" id="1.20.120.330">
    <property type="entry name" value="Nucleotidyltransferases domain 2"/>
    <property type="match status" value="1"/>
</dbReference>
<reference evidence="2 4" key="3">
    <citation type="submission" date="2019-07" db="EMBL/GenBank/DDBJ databases">
        <title>Whole genome shotgun sequence of Methylobacterium oxalidis NBRC 107715.</title>
        <authorList>
            <person name="Hosoyama A."/>
            <person name="Uohara A."/>
            <person name="Ohji S."/>
            <person name="Ichikawa N."/>
        </authorList>
    </citation>
    <scope>NUCLEOTIDE SEQUENCE [LARGE SCALE GENOMIC DNA]</scope>
    <source>
        <strain evidence="2 4">NBRC 107715</strain>
    </source>
</reference>
<organism evidence="2 4">
    <name type="scientific">Methylobacterium oxalidis</name>
    <dbReference type="NCBI Taxonomy" id="944322"/>
    <lineage>
        <taxon>Bacteria</taxon>
        <taxon>Pseudomonadati</taxon>
        <taxon>Pseudomonadota</taxon>
        <taxon>Alphaproteobacteria</taxon>
        <taxon>Hyphomicrobiales</taxon>
        <taxon>Methylobacteriaceae</taxon>
        <taxon>Methylobacterium</taxon>
    </lineage>
</organism>
<reference evidence="3" key="4">
    <citation type="submission" date="2023-01" db="EMBL/GenBank/DDBJ databases">
        <title>Draft genome sequence of Methylobacterium oxalidis strain NBRC 107715.</title>
        <authorList>
            <person name="Sun Q."/>
            <person name="Mori K."/>
        </authorList>
    </citation>
    <scope>NUCLEOTIDE SEQUENCE</scope>
    <source>
        <strain evidence="3">NBRC 107715</strain>
    </source>
</reference>
<keyword evidence="5" id="KW-1185">Reference proteome</keyword>
<name>A0A512JC72_9HYPH</name>
<dbReference type="SUPFAM" id="SSF81593">
    <property type="entry name" value="Nucleotidyltransferase substrate binding subunit/domain"/>
    <property type="match status" value="1"/>
</dbReference>
<dbReference type="Proteomes" id="UP001156856">
    <property type="component" value="Unassembled WGS sequence"/>
</dbReference>
<feature type="domain" description="HEPN" evidence="1">
    <location>
        <begin position="12"/>
        <end position="127"/>
    </location>
</feature>
<dbReference type="InterPro" id="IPR007842">
    <property type="entry name" value="HEPN_dom"/>
</dbReference>
<comment type="caution">
    <text evidence="2">The sequence shown here is derived from an EMBL/GenBank/DDBJ whole genome shotgun (WGS) entry which is preliminary data.</text>
</comment>
<dbReference type="Pfam" id="PF05168">
    <property type="entry name" value="HEPN"/>
    <property type="match status" value="1"/>
</dbReference>
<evidence type="ECO:0000259" key="1">
    <source>
        <dbReference type="PROSITE" id="PS50910"/>
    </source>
</evidence>
<gene>
    <name evidence="3" type="ORF">GCM10007888_01000</name>
    <name evidence="2" type="ORF">MOX02_56040</name>
</gene>
<dbReference type="EMBL" id="BSPK01000004">
    <property type="protein sequence ID" value="GLS61719.1"/>
    <property type="molecule type" value="Genomic_DNA"/>
</dbReference>
<dbReference type="RefSeq" id="WP_147029002.1">
    <property type="nucleotide sequence ID" value="NZ_BJZU01000163.1"/>
</dbReference>
<accession>A0A512JC72</accession>
<dbReference type="EMBL" id="BJZU01000163">
    <property type="protein sequence ID" value="GEP07566.1"/>
    <property type="molecule type" value="Genomic_DNA"/>
</dbReference>
<sequence length="138" mass="15093">MSGASDPGDWIEKARQDARSARRLLADPPELEDAAFHVHQAVEKAAKALLVADGIRYPRGRGAGHDLVALARLIPTTHPLHAPASRLSDLTPWATAFRYPVDDPLTSEPLPTTEEIVRRLVETEMFVEAVARQVGATR</sequence>
<evidence type="ECO:0000313" key="4">
    <source>
        <dbReference type="Proteomes" id="UP000321960"/>
    </source>
</evidence>
<proteinExistence type="predicted"/>
<evidence type="ECO:0000313" key="5">
    <source>
        <dbReference type="Proteomes" id="UP001156856"/>
    </source>
</evidence>
<dbReference type="AlphaFoldDB" id="A0A512JC72"/>
<reference evidence="5" key="2">
    <citation type="journal article" date="2019" name="Int. J. Syst. Evol. Microbiol.">
        <title>The Global Catalogue of Microorganisms (GCM) 10K type strain sequencing project: providing services to taxonomists for standard genome sequencing and annotation.</title>
        <authorList>
            <consortium name="The Broad Institute Genomics Platform"/>
            <consortium name="The Broad Institute Genome Sequencing Center for Infectious Disease"/>
            <person name="Wu L."/>
            <person name="Ma J."/>
        </authorList>
    </citation>
    <scope>NUCLEOTIDE SEQUENCE [LARGE SCALE GENOMIC DNA]</scope>
    <source>
        <strain evidence="5">NBRC 107715</strain>
    </source>
</reference>
<dbReference type="PROSITE" id="PS50910">
    <property type="entry name" value="HEPN"/>
    <property type="match status" value="1"/>
</dbReference>
<evidence type="ECO:0000313" key="3">
    <source>
        <dbReference type="EMBL" id="GLS61719.1"/>
    </source>
</evidence>
<evidence type="ECO:0000313" key="2">
    <source>
        <dbReference type="EMBL" id="GEP07566.1"/>
    </source>
</evidence>
<dbReference type="OrthoDB" id="9808176at2"/>
<dbReference type="SMART" id="SM00748">
    <property type="entry name" value="HEPN"/>
    <property type="match status" value="1"/>
</dbReference>